<evidence type="ECO:0000256" key="2">
    <source>
        <dbReference type="ARBA" id="ARBA00023157"/>
    </source>
</evidence>
<evidence type="ECO:0000256" key="1">
    <source>
        <dbReference type="ARBA" id="ARBA00022729"/>
    </source>
</evidence>
<evidence type="ECO:0000259" key="4">
    <source>
        <dbReference type="PROSITE" id="PS51034"/>
    </source>
</evidence>
<dbReference type="GeneTree" id="ENSGT00940000166045"/>
<keyword evidence="2" id="KW-1015">Disulfide bond</keyword>
<dbReference type="InterPro" id="IPR042235">
    <property type="entry name" value="ZP-C_dom"/>
</dbReference>
<dbReference type="Pfam" id="PF23344">
    <property type="entry name" value="ZP-N"/>
    <property type="match status" value="1"/>
</dbReference>
<reference evidence="5" key="2">
    <citation type="submission" date="2025-08" db="UniProtKB">
        <authorList>
            <consortium name="Ensembl"/>
        </authorList>
    </citation>
    <scope>IDENTIFICATION</scope>
</reference>
<evidence type="ECO:0000313" key="5">
    <source>
        <dbReference type="Ensembl" id="ENSSFOP00015003617.2"/>
    </source>
</evidence>
<dbReference type="Gene3D" id="2.60.40.3210">
    <property type="entry name" value="Zona pellucida, ZP-N domain"/>
    <property type="match status" value="1"/>
</dbReference>
<organism evidence="5 6">
    <name type="scientific">Scleropages formosus</name>
    <name type="common">Asian bonytongue</name>
    <name type="synonym">Osteoglossum formosum</name>
    <dbReference type="NCBI Taxonomy" id="113540"/>
    <lineage>
        <taxon>Eukaryota</taxon>
        <taxon>Metazoa</taxon>
        <taxon>Chordata</taxon>
        <taxon>Craniata</taxon>
        <taxon>Vertebrata</taxon>
        <taxon>Euteleostomi</taxon>
        <taxon>Actinopterygii</taxon>
        <taxon>Neopterygii</taxon>
        <taxon>Teleostei</taxon>
        <taxon>Osteoglossocephala</taxon>
        <taxon>Osteoglossomorpha</taxon>
        <taxon>Osteoglossiformes</taxon>
        <taxon>Osteoglossidae</taxon>
        <taxon>Scleropages</taxon>
    </lineage>
</organism>
<reference evidence="5" key="3">
    <citation type="submission" date="2025-09" db="UniProtKB">
        <authorList>
            <consortium name="Ensembl"/>
        </authorList>
    </citation>
    <scope>IDENTIFICATION</scope>
</reference>
<evidence type="ECO:0000313" key="6">
    <source>
        <dbReference type="Proteomes" id="UP000694397"/>
    </source>
</evidence>
<proteinExistence type="predicted"/>
<accession>A0A8C9R260</accession>
<feature type="chain" id="PRO_5034200584" evidence="3">
    <location>
        <begin position="22"/>
        <end position="365"/>
    </location>
</feature>
<dbReference type="InterPro" id="IPR055355">
    <property type="entry name" value="ZP-C"/>
</dbReference>
<dbReference type="PANTHER" id="PTHR14002:SF14">
    <property type="entry name" value="SI:DKEY-103G5.3"/>
    <property type="match status" value="1"/>
</dbReference>
<dbReference type="Gene3D" id="2.60.40.4100">
    <property type="entry name" value="Zona pellucida, ZP-C domain"/>
    <property type="match status" value="1"/>
</dbReference>
<feature type="domain" description="ZP" evidence="4">
    <location>
        <begin position="42"/>
        <end position="321"/>
    </location>
</feature>
<dbReference type="Proteomes" id="UP000694397">
    <property type="component" value="Chromosome 10"/>
</dbReference>
<feature type="signal peptide" evidence="3">
    <location>
        <begin position="1"/>
        <end position="21"/>
    </location>
</feature>
<dbReference type="OrthoDB" id="9274484at2759"/>
<protein>
    <submittedName>
        <fullName evidence="5">Si:dkey-103g5.3</fullName>
    </submittedName>
</protein>
<dbReference type="PANTHER" id="PTHR14002">
    <property type="entry name" value="ENDOGLIN/TGF-BETA RECEPTOR TYPE III"/>
    <property type="match status" value="1"/>
</dbReference>
<name>A0A8C9R260_SCLFO</name>
<dbReference type="Ensembl" id="ENSSFOT00015003678.2">
    <property type="protein sequence ID" value="ENSSFOP00015003617.2"/>
    <property type="gene ID" value="ENSSFOG00015002349.2"/>
</dbReference>
<keyword evidence="6" id="KW-1185">Reference proteome</keyword>
<dbReference type="PROSITE" id="PS51034">
    <property type="entry name" value="ZP_2"/>
    <property type="match status" value="1"/>
</dbReference>
<dbReference type="InterPro" id="IPR055356">
    <property type="entry name" value="ZP-N"/>
</dbReference>
<evidence type="ECO:0000256" key="3">
    <source>
        <dbReference type="SAM" id="SignalP"/>
    </source>
</evidence>
<reference evidence="5 6" key="1">
    <citation type="submission" date="2019-04" db="EMBL/GenBank/DDBJ databases">
        <authorList>
            <consortium name="Wellcome Sanger Institute Data Sharing"/>
        </authorList>
    </citation>
    <scope>NUCLEOTIDE SEQUENCE [LARGE SCALE GENOMIC DNA]</scope>
</reference>
<dbReference type="SMART" id="SM00241">
    <property type="entry name" value="ZP"/>
    <property type="match status" value="1"/>
</dbReference>
<dbReference type="AlphaFoldDB" id="A0A8C9R260"/>
<dbReference type="InterPro" id="IPR001507">
    <property type="entry name" value="ZP_dom"/>
</dbReference>
<keyword evidence="1 3" id="KW-0732">Signal</keyword>
<dbReference type="Pfam" id="PF00100">
    <property type="entry name" value="Zona_pellucida"/>
    <property type="match status" value="1"/>
</dbReference>
<sequence>PVMMLSLCLSVIALLLQPACTYLYNCSSVYNCVPGESDLVVDCGPSTITLEVNLCTAQWAGFDPTSLALNGEHNNSQCQGTIDTSRDPPVIRFQLPVNHSEDNPCRQSLQVSSDTNIFSSFSSIQSVIINGFIDTSSSSDGIISYSTDLFYKFSCHYPLEYFLNNTPIVASSVSLATSDNNGTFISTLSMSVYNDTNYTTPLVVPDAGLPLRTKIYVKVKATNLTGNLFVLLDMCFATPSPFNLSNLERCRVDERTIMDQNGISQESRFNFEAFRFVEHRDRNKSSLYLHCILRLCEPSKCQEIMNVSDQHRSCTRNVRRRRALEPFGSTSPGSTEVSLGPIYTTDYGNLQSLCQVYMLVLCCVV</sequence>
<gene>
    <name evidence="5" type="primary">LOC108928691</name>
</gene>